<evidence type="ECO:0000313" key="1">
    <source>
        <dbReference type="EMBL" id="GAG06096.1"/>
    </source>
</evidence>
<dbReference type="AlphaFoldDB" id="X0W040"/>
<gene>
    <name evidence="1" type="ORF">S01H1_34744</name>
</gene>
<organism evidence="1">
    <name type="scientific">marine sediment metagenome</name>
    <dbReference type="NCBI Taxonomy" id="412755"/>
    <lineage>
        <taxon>unclassified sequences</taxon>
        <taxon>metagenomes</taxon>
        <taxon>ecological metagenomes</taxon>
    </lineage>
</organism>
<reference evidence="1" key="1">
    <citation type="journal article" date="2014" name="Front. Microbiol.">
        <title>High frequency of phylogenetically diverse reductive dehalogenase-homologous genes in deep subseafloor sedimentary metagenomes.</title>
        <authorList>
            <person name="Kawai M."/>
            <person name="Futagami T."/>
            <person name="Toyoda A."/>
            <person name="Takaki Y."/>
            <person name="Nishi S."/>
            <person name="Hori S."/>
            <person name="Arai W."/>
            <person name="Tsubouchi T."/>
            <person name="Morono Y."/>
            <person name="Uchiyama I."/>
            <person name="Ito T."/>
            <person name="Fujiyama A."/>
            <person name="Inagaki F."/>
            <person name="Takami H."/>
        </authorList>
    </citation>
    <scope>NUCLEOTIDE SEQUENCE</scope>
    <source>
        <strain evidence="1">Expedition CK06-06</strain>
    </source>
</reference>
<name>X0W040_9ZZZZ</name>
<dbReference type="EMBL" id="BARS01021655">
    <property type="protein sequence ID" value="GAG06096.1"/>
    <property type="molecule type" value="Genomic_DNA"/>
</dbReference>
<sequence length="65" mass="6957">TTAVKDNDRGVAPLVEPSIEHLQDEAEPSTTLTSCEAARLSQDGTGSVLDSAELELKKFDDIELV</sequence>
<proteinExistence type="predicted"/>
<feature type="non-terminal residue" evidence="1">
    <location>
        <position position="1"/>
    </location>
</feature>
<comment type="caution">
    <text evidence="1">The sequence shown here is derived from an EMBL/GenBank/DDBJ whole genome shotgun (WGS) entry which is preliminary data.</text>
</comment>
<protein>
    <submittedName>
        <fullName evidence="1">Uncharacterized protein</fullName>
    </submittedName>
</protein>
<accession>X0W040</accession>